<sequence length="308" mass="33647">MEPKGDGRDEQDSADALDDAKTTVTATDKIELPKSFEHCDIDHLVVLIADMLERLMKHNDKIPLSPDSLTRFHSRSPPSISVLDYLRRIVKYANVERTCLLITLPYIDLIASLPHLPSFTLSSLTAHRFLIAAIAVASKALCDSFCTNAHYAKVGGIRVGELNVLEKEFLAAIDWRLTSTREVLDAYYVNLVRTHSSGGYILPPSPPDSTQTSPMAPTESSLGSDGETDTSPLITDITSATDAETSHTNGAEEADVEMHEENDEQADTHAVRPKPKKRPSSIAGFEGGDQQRTRPRKDSSSMSSNGEG</sequence>
<name>A0A0H2RU93_9AGAM</name>
<evidence type="ECO:0000313" key="2">
    <source>
        <dbReference type="EMBL" id="KLO15404.1"/>
    </source>
</evidence>
<dbReference type="SUPFAM" id="SSF47954">
    <property type="entry name" value="Cyclin-like"/>
    <property type="match status" value="1"/>
</dbReference>
<dbReference type="InterPro" id="IPR013922">
    <property type="entry name" value="Cyclin_PHO80-like"/>
</dbReference>
<proteinExistence type="predicted"/>
<organism evidence="2 3">
    <name type="scientific">Schizopora paradoxa</name>
    <dbReference type="NCBI Taxonomy" id="27342"/>
    <lineage>
        <taxon>Eukaryota</taxon>
        <taxon>Fungi</taxon>
        <taxon>Dikarya</taxon>
        <taxon>Basidiomycota</taxon>
        <taxon>Agaricomycotina</taxon>
        <taxon>Agaricomycetes</taxon>
        <taxon>Hymenochaetales</taxon>
        <taxon>Schizoporaceae</taxon>
        <taxon>Schizopora</taxon>
    </lineage>
</organism>
<feature type="compositionally biased region" description="Basic and acidic residues" evidence="1">
    <location>
        <begin position="1"/>
        <end position="11"/>
    </location>
</feature>
<evidence type="ECO:0000313" key="3">
    <source>
        <dbReference type="Proteomes" id="UP000053477"/>
    </source>
</evidence>
<dbReference type="GO" id="GO:0016538">
    <property type="term" value="F:cyclin-dependent protein serine/threonine kinase regulator activity"/>
    <property type="evidence" value="ECO:0007669"/>
    <property type="project" value="TreeGrafter"/>
</dbReference>
<dbReference type="Proteomes" id="UP000053477">
    <property type="component" value="Unassembled WGS sequence"/>
</dbReference>
<dbReference type="PANTHER" id="PTHR15615:SF117">
    <property type="entry name" value="PHO85 CYCLIN PHO80"/>
    <property type="match status" value="1"/>
</dbReference>
<reference evidence="2 3" key="1">
    <citation type="submission" date="2015-04" db="EMBL/GenBank/DDBJ databases">
        <title>Complete genome sequence of Schizopora paradoxa KUC8140, a cosmopolitan wood degrader in East Asia.</title>
        <authorList>
            <consortium name="DOE Joint Genome Institute"/>
            <person name="Min B."/>
            <person name="Park H."/>
            <person name="Jang Y."/>
            <person name="Kim J.-J."/>
            <person name="Kim K.H."/>
            <person name="Pangilinan J."/>
            <person name="Lipzen A."/>
            <person name="Riley R."/>
            <person name="Grigoriev I.V."/>
            <person name="Spatafora J.W."/>
            <person name="Choi I.-G."/>
        </authorList>
    </citation>
    <scope>NUCLEOTIDE SEQUENCE [LARGE SCALE GENOMIC DNA]</scope>
    <source>
        <strain evidence="2 3">KUC8140</strain>
    </source>
</reference>
<gene>
    <name evidence="2" type="ORF">SCHPADRAFT_871186</name>
</gene>
<feature type="compositionally biased region" description="Basic and acidic residues" evidence="1">
    <location>
        <begin position="289"/>
        <end position="299"/>
    </location>
</feature>
<dbReference type="EMBL" id="KQ085930">
    <property type="protein sequence ID" value="KLO15404.1"/>
    <property type="molecule type" value="Genomic_DNA"/>
</dbReference>
<dbReference type="STRING" id="27342.A0A0H2RU93"/>
<dbReference type="GO" id="GO:0005634">
    <property type="term" value="C:nucleus"/>
    <property type="evidence" value="ECO:0007669"/>
    <property type="project" value="TreeGrafter"/>
</dbReference>
<dbReference type="PANTHER" id="PTHR15615">
    <property type="match status" value="1"/>
</dbReference>
<protein>
    <submittedName>
        <fullName evidence="2">Cyclin-domain-containing protein</fullName>
    </submittedName>
</protein>
<feature type="compositionally biased region" description="Acidic residues" evidence="1">
    <location>
        <begin position="252"/>
        <end position="265"/>
    </location>
</feature>
<dbReference type="GO" id="GO:0019901">
    <property type="term" value="F:protein kinase binding"/>
    <property type="evidence" value="ECO:0007669"/>
    <property type="project" value="InterPro"/>
</dbReference>
<dbReference type="Gene3D" id="1.10.472.10">
    <property type="entry name" value="Cyclin-like"/>
    <property type="match status" value="1"/>
</dbReference>
<dbReference type="GO" id="GO:0000307">
    <property type="term" value="C:cyclin-dependent protein kinase holoenzyme complex"/>
    <property type="evidence" value="ECO:0007669"/>
    <property type="project" value="TreeGrafter"/>
</dbReference>
<accession>A0A0H2RU93</accession>
<dbReference type="Pfam" id="PF08613">
    <property type="entry name" value="Cyclin"/>
    <property type="match status" value="1"/>
</dbReference>
<feature type="region of interest" description="Disordered" evidence="1">
    <location>
        <begin position="1"/>
        <end position="20"/>
    </location>
</feature>
<dbReference type="OrthoDB" id="337735at2759"/>
<dbReference type="AlphaFoldDB" id="A0A0H2RU93"/>
<feature type="region of interest" description="Disordered" evidence="1">
    <location>
        <begin position="199"/>
        <end position="308"/>
    </location>
</feature>
<dbReference type="InParanoid" id="A0A0H2RU93"/>
<dbReference type="InterPro" id="IPR036915">
    <property type="entry name" value="Cyclin-like_sf"/>
</dbReference>
<keyword evidence="3" id="KW-1185">Reference proteome</keyword>
<dbReference type="CDD" id="cd20558">
    <property type="entry name" value="CYCLIN_ScPCL7-like"/>
    <property type="match status" value="1"/>
</dbReference>
<dbReference type="FunCoup" id="A0A0H2RU93">
    <property type="interactions" value="27"/>
</dbReference>
<feature type="compositionally biased region" description="Polar residues" evidence="1">
    <location>
        <begin position="218"/>
        <end position="249"/>
    </location>
</feature>
<evidence type="ECO:0000256" key="1">
    <source>
        <dbReference type="SAM" id="MobiDB-lite"/>
    </source>
</evidence>